<evidence type="ECO:0008006" key="4">
    <source>
        <dbReference type="Google" id="ProtNLM"/>
    </source>
</evidence>
<name>A0ABP6VMA8_9ACTN</name>
<feature type="transmembrane region" description="Helical" evidence="1">
    <location>
        <begin position="12"/>
        <end position="33"/>
    </location>
</feature>
<keyword evidence="1" id="KW-1133">Transmembrane helix</keyword>
<protein>
    <recommendedName>
        <fullName evidence="4">Cardiolipin synthase N-terminal domain-containing protein</fullName>
    </recommendedName>
</protein>
<proteinExistence type="predicted"/>
<comment type="caution">
    <text evidence="2">The sequence shown here is derived from an EMBL/GenBank/DDBJ whole genome shotgun (WGS) entry which is preliminary data.</text>
</comment>
<organism evidence="2 3">
    <name type="scientific">Nocardioides daeguensis</name>
    <dbReference type="NCBI Taxonomy" id="908359"/>
    <lineage>
        <taxon>Bacteria</taxon>
        <taxon>Bacillati</taxon>
        <taxon>Actinomycetota</taxon>
        <taxon>Actinomycetes</taxon>
        <taxon>Propionibacteriales</taxon>
        <taxon>Nocardioidaceae</taxon>
        <taxon>Nocardioides</taxon>
    </lineage>
</organism>
<feature type="transmembrane region" description="Helical" evidence="1">
    <location>
        <begin position="45"/>
        <end position="69"/>
    </location>
</feature>
<evidence type="ECO:0000313" key="2">
    <source>
        <dbReference type="EMBL" id="GAA3538203.1"/>
    </source>
</evidence>
<dbReference type="EMBL" id="BAABBB010000013">
    <property type="protein sequence ID" value="GAA3538203.1"/>
    <property type="molecule type" value="Genomic_DNA"/>
</dbReference>
<keyword evidence="1" id="KW-0472">Membrane</keyword>
<evidence type="ECO:0000256" key="1">
    <source>
        <dbReference type="SAM" id="Phobius"/>
    </source>
</evidence>
<gene>
    <name evidence="2" type="ORF">GCM10022263_27260</name>
</gene>
<reference evidence="3" key="1">
    <citation type="journal article" date="2019" name="Int. J. Syst. Evol. Microbiol.">
        <title>The Global Catalogue of Microorganisms (GCM) 10K type strain sequencing project: providing services to taxonomists for standard genome sequencing and annotation.</title>
        <authorList>
            <consortium name="The Broad Institute Genomics Platform"/>
            <consortium name="The Broad Institute Genome Sequencing Center for Infectious Disease"/>
            <person name="Wu L."/>
            <person name="Ma J."/>
        </authorList>
    </citation>
    <scope>NUCLEOTIDE SEQUENCE [LARGE SCALE GENOMIC DNA]</scope>
    <source>
        <strain evidence="3">JCM 17460</strain>
    </source>
</reference>
<dbReference type="Proteomes" id="UP001500301">
    <property type="component" value="Unassembled WGS sequence"/>
</dbReference>
<evidence type="ECO:0000313" key="3">
    <source>
        <dbReference type="Proteomes" id="UP001500301"/>
    </source>
</evidence>
<dbReference type="RefSeq" id="WP_218234292.1">
    <property type="nucleotide sequence ID" value="NZ_BAABBB010000013.1"/>
</dbReference>
<accession>A0ABP6VMA8</accession>
<sequence>MPFWSLRPDTTLDWALWTLGAAFVVLTVMVIARDTRGRKVTGWDGLAVAFVVLGGPGAAFLFLSVYWVLAGRADRRARRARLSPRDGGA</sequence>
<keyword evidence="1" id="KW-0812">Transmembrane</keyword>
<keyword evidence="3" id="KW-1185">Reference proteome</keyword>